<dbReference type="PROSITE" id="PS51343">
    <property type="entry name" value="PII_GLNB_DOM"/>
    <property type="match status" value="1"/>
</dbReference>
<dbReference type="EMBL" id="HF680312">
    <property type="protein sequence ID" value="CCU72148.1"/>
    <property type="molecule type" value="Genomic_DNA"/>
</dbReference>
<dbReference type="RefSeq" id="WP_015486874.1">
    <property type="nucleotide sequence ID" value="NC_020888.1"/>
</dbReference>
<dbReference type="AlphaFoldDB" id="M5DRK9"/>
<dbReference type="InterPro" id="IPR015867">
    <property type="entry name" value="N-reg_PII/ATP_PRibTrfase_C"/>
</dbReference>
<proteinExistence type="predicted"/>
<accession>M5DRK9</accession>
<gene>
    <name evidence="1" type="ORF">TOL_1724</name>
</gene>
<dbReference type="Gene3D" id="3.30.70.120">
    <property type="match status" value="1"/>
</dbReference>
<dbReference type="GO" id="GO:0030234">
    <property type="term" value="F:enzyme regulator activity"/>
    <property type="evidence" value="ECO:0007669"/>
    <property type="project" value="InterPro"/>
</dbReference>
<dbReference type="HOGENOM" id="CLU_082268_4_0_6"/>
<dbReference type="SMART" id="SM00938">
    <property type="entry name" value="P-II"/>
    <property type="match status" value="1"/>
</dbReference>
<evidence type="ECO:0000313" key="2">
    <source>
        <dbReference type="Proteomes" id="UP000011866"/>
    </source>
</evidence>
<dbReference type="SUPFAM" id="SSF54913">
    <property type="entry name" value="GlnB-like"/>
    <property type="match status" value="1"/>
</dbReference>
<dbReference type="eggNOG" id="COG0347">
    <property type="taxonomic scope" value="Bacteria"/>
</dbReference>
<reference evidence="1 2" key="1">
    <citation type="journal article" date="2013" name="Genome Announc.">
        <title>Genome Sequence of Thalassolituus oleivorans MIL-1 (DSM 14913T).</title>
        <authorList>
            <person name="Golyshin P.N."/>
            <person name="Werner J."/>
            <person name="Chernikova T.N."/>
            <person name="Tran H."/>
            <person name="Ferrer M."/>
            <person name="Yakimov M.M."/>
            <person name="Teeling H."/>
            <person name="Golyshina O.V."/>
        </authorList>
    </citation>
    <scope>NUCLEOTIDE SEQUENCE [LARGE SCALE GENOMIC DNA]</scope>
    <source>
        <strain evidence="1 2">MIL-1</strain>
    </source>
</reference>
<dbReference type="KEGG" id="tol:TOL_1724"/>
<dbReference type="InterPro" id="IPR002187">
    <property type="entry name" value="N-reg_PII"/>
</dbReference>
<dbReference type="InterPro" id="IPR011322">
    <property type="entry name" value="N-reg_PII-like_a/b"/>
</dbReference>
<keyword evidence="2" id="KW-1185">Reference proteome</keyword>
<dbReference type="Pfam" id="PF00543">
    <property type="entry name" value="P-II"/>
    <property type="match status" value="1"/>
</dbReference>
<dbReference type="GeneID" id="79176584"/>
<name>M5DRK9_9GAMM</name>
<sequence length="117" mass="13414">MSLCKVVAIFDEFRLENVENELIKHGVHGFTLHPVRGRGRYFDSFNENHLIKHIQMEIYAANEQANDLCRLISEVAYSGSESEGLVSVVPVQALSWIHDKRPARASDFSFKESRNEH</sequence>
<organism evidence="1 2">
    <name type="scientific">Thalassolituus oleivorans MIL-1</name>
    <dbReference type="NCBI Taxonomy" id="1298593"/>
    <lineage>
        <taxon>Bacteria</taxon>
        <taxon>Pseudomonadati</taxon>
        <taxon>Pseudomonadota</taxon>
        <taxon>Gammaproteobacteria</taxon>
        <taxon>Oceanospirillales</taxon>
        <taxon>Oceanospirillaceae</taxon>
        <taxon>Thalassolituus</taxon>
    </lineage>
</organism>
<dbReference type="PATRIC" id="fig|1298593.3.peg.1653"/>
<dbReference type="GO" id="GO:0006808">
    <property type="term" value="P:regulation of nitrogen utilization"/>
    <property type="evidence" value="ECO:0007669"/>
    <property type="project" value="InterPro"/>
</dbReference>
<dbReference type="Proteomes" id="UP000011866">
    <property type="component" value="Chromosome"/>
</dbReference>
<protein>
    <submittedName>
        <fullName evidence="1">Nitrogen regulatory protein PII</fullName>
    </submittedName>
</protein>
<dbReference type="STRING" id="187493.CN03_09630"/>
<evidence type="ECO:0000313" key="1">
    <source>
        <dbReference type="EMBL" id="CCU72148.1"/>
    </source>
</evidence>